<keyword evidence="1" id="KW-0472">Membrane</keyword>
<evidence type="ECO:0000313" key="3">
    <source>
        <dbReference type="Proteomes" id="UP001275932"/>
    </source>
</evidence>
<comment type="caution">
    <text evidence="2">The sequence shown here is derived from an EMBL/GenBank/DDBJ whole genome shotgun (WGS) entry which is preliminary data.</text>
</comment>
<dbReference type="Proteomes" id="UP001275932">
    <property type="component" value="Unassembled WGS sequence"/>
</dbReference>
<dbReference type="RefSeq" id="WP_370396315.1">
    <property type="nucleotide sequence ID" value="NZ_JALBUT010000001.1"/>
</dbReference>
<evidence type="ECO:0000313" key="2">
    <source>
        <dbReference type="EMBL" id="MDX8414869.1"/>
    </source>
</evidence>
<keyword evidence="1" id="KW-1133">Transmembrane helix</keyword>
<accession>A0ABU4WHH3</accession>
<keyword evidence="1" id="KW-0812">Transmembrane</keyword>
<reference evidence="2 3" key="1">
    <citation type="submission" date="2022-03" db="EMBL/GenBank/DDBJ databases">
        <title>Novel taxa within the pig intestine.</title>
        <authorList>
            <person name="Wylensek D."/>
            <person name="Bishof K."/>
            <person name="Afrizal A."/>
            <person name="Clavel T."/>
        </authorList>
    </citation>
    <scope>NUCLEOTIDE SEQUENCE [LARGE SCALE GENOMIC DNA]</scope>
    <source>
        <strain evidence="2 3">CLA-KB-P66</strain>
    </source>
</reference>
<proteinExistence type="predicted"/>
<evidence type="ECO:0008006" key="4">
    <source>
        <dbReference type="Google" id="ProtNLM"/>
    </source>
</evidence>
<keyword evidence="3" id="KW-1185">Reference proteome</keyword>
<protein>
    <recommendedName>
        <fullName evidence="4">Type II secretion system protein</fullName>
    </recommendedName>
</protein>
<organism evidence="2 3">
    <name type="scientific">Intestinicryptomonas porci</name>
    <dbReference type="NCBI Taxonomy" id="2926320"/>
    <lineage>
        <taxon>Bacteria</taxon>
        <taxon>Pseudomonadati</taxon>
        <taxon>Verrucomicrobiota</taxon>
        <taxon>Opitutia</taxon>
        <taxon>Opitutales</taxon>
        <taxon>Intestinicryptomonaceae</taxon>
        <taxon>Intestinicryptomonas</taxon>
    </lineage>
</organism>
<dbReference type="EMBL" id="JALBUT010000001">
    <property type="protein sequence ID" value="MDX8414869.1"/>
    <property type="molecule type" value="Genomic_DNA"/>
</dbReference>
<feature type="transmembrane region" description="Helical" evidence="1">
    <location>
        <begin position="16"/>
        <end position="37"/>
    </location>
</feature>
<sequence length="117" mass="12957">MKSTKKAYNFFSWTETVLVLAILVFVTAILVPSALYIRSSSRAKMIEAQLGAISKAGRTFILENGVRRVSCQTLVRQNLISEPTIFYGEDYKDLVIDSSGGKLSVKTKNGKTISVNY</sequence>
<gene>
    <name evidence="2" type="ORF">MOX91_01530</name>
</gene>
<name>A0ABU4WHH3_9BACT</name>
<evidence type="ECO:0000256" key="1">
    <source>
        <dbReference type="SAM" id="Phobius"/>
    </source>
</evidence>